<evidence type="ECO:0000313" key="2">
    <source>
        <dbReference type="EMBL" id="GAF09509.1"/>
    </source>
</evidence>
<accession>W7Z5A5</accession>
<dbReference type="eggNOG" id="COG0861">
    <property type="taxonomic scope" value="Bacteria"/>
</dbReference>
<evidence type="ECO:0000313" key="3">
    <source>
        <dbReference type="Proteomes" id="UP000019364"/>
    </source>
</evidence>
<sequence>MMRGVAQLFLKLIDKFPELEKAAFILIILIGVKMIAGAFGFEMPQFVFFGLLILIFVGTLVYSTIRRKKSDHSTSA</sequence>
<keyword evidence="1" id="KW-0812">Transmembrane</keyword>
<reference evidence="2 3" key="1">
    <citation type="journal article" date="2014" name="Genome Announc.">
        <title>Draft Genome Sequence of Paenibacillus pini JCM 16418T, Isolated from the Rhizosphere of Pine Tree.</title>
        <authorList>
            <person name="Yuki M."/>
            <person name="Oshima K."/>
            <person name="Suda W."/>
            <person name="Oshida Y."/>
            <person name="Kitamura K."/>
            <person name="Iida Y."/>
            <person name="Hattori M."/>
            <person name="Ohkuma M."/>
        </authorList>
    </citation>
    <scope>NUCLEOTIDE SEQUENCE [LARGE SCALE GENOMIC DNA]</scope>
    <source>
        <strain evidence="2 3">JCM 16418</strain>
    </source>
</reference>
<dbReference type="AlphaFoldDB" id="W7Z5A5"/>
<keyword evidence="3" id="KW-1185">Reference proteome</keyword>
<evidence type="ECO:0000256" key="1">
    <source>
        <dbReference type="SAM" id="Phobius"/>
    </source>
</evidence>
<proteinExistence type="predicted"/>
<feature type="transmembrane region" description="Helical" evidence="1">
    <location>
        <begin position="46"/>
        <end position="65"/>
    </location>
</feature>
<comment type="caution">
    <text evidence="2">The sequence shown here is derived from an EMBL/GenBank/DDBJ whole genome shotgun (WGS) entry which is preliminary data.</text>
</comment>
<organism evidence="2 3">
    <name type="scientific">Paenibacillus pini JCM 16418</name>
    <dbReference type="NCBI Taxonomy" id="1236976"/>
    <lineage>
        <taxon>Bacteria</taxon>
        <taxon>Bacillati</taxon>
        <taxon>Bacillota</taxon>
        <taxon>Bacilli</taxon>
        <taxon>Bacillales</taxon>
        <taxon>Paenibacillaceae</taxon>
        <taxon>Paenibacillus</taxon>
    </lineage>
</organism>
<feature type="transmembrane region" description="Helical" evidence="1">
    <location>
        <begin position="21"/>
        <end position="40"/>
    </location>
</feature>
<dbReference type="STRING" id="1236976.JCM16418_3652"/>
<keyword evidence="1" id="KW-0472">Membrane</keyword>
<protein>
    <submittedName>
        <fullName evidence="2">TerC-like integral membrane protein</fullName>
    </submittedName>
</protein>
<gene>
    <name evidence="2" type="ORF">JCM16418_3652</name>
</gene>
<dbReference type="EMBL" id="BAVZ01000012">
    <property type="protein sequence ID" value="GAF09509.1"/>
    <property type="molecule type" value="Genomic_DNA"/>
</dbReference>
<keyword evidence="1" id="KW-1133">Transmembrane helix</keyword>
<dbReference type="Proteomes" id="UP000019364">
    <property type="component" value="Unassembled WGS sequence"/>
</dbReference>
<name>W7Z5A5_9BACL</name>